<keyword evidence="2" id="KW-1185">Reference proteome</keyword>
<evidence type="ECO:0000313" key="1">
    <source>
        <dbReference type="EMBL" id="UWM54282.1"/>
    </source>
</evidence>
<gene>
    <name evidence="1" type="ORF">N0B31_19465</name>
</gene>
<dbReference type="Proteomes" id="UP001057580">
    <property type="component" value="Chromosome"/>
</dbReference>
<dbReference type="KEGG" id="ssai:N0B31_19465"/>
<evidence type="ECO:0000313" key="2">
    <source>
        <dbReference type="Proteomes" id="UP001057580"/>
    </source>
</evidence>
<dbReference type="GeneID" id="74944649"/>
<organism evidence="1 2">
    <name type="scientific">Salinirubellus salinus</name>
    <dbReference type="NCBI Taxonomy" id="1364945"/>
    <lineage>
        <taxon>Archaea</taxon>
        <taxon>Methanobacteriati</taxon>
        <taxon>Methanobacteriota</taxon>
        <taxon>Stenosarchaea group</taxon>
        <taxon>Halobacteria</taxon>
        <taxon>Halobacteriales</taxon>
        <taxon>Natronomonadaceae</taxon>
        <taxon>Salinirubellus</taxon>
    </lineage>
</organism>
<reference evidence="1" key="1">
    <citation type="submission" date="2022-09" db="EMBL/GenBank/DDBJ databases">
        <title>Diverse halophilic archaea isolated from saline environments.</title>
        <authorList>
            <person name="Cui H.-L."/>
        </authorList>
    </citation>
    <scope>NUCLEOTIDE SEQUENCE</scope>
    <source>
        <strain evidence="1">ZS-35-S2</strain>
    </source>
</reference>
<sequence length="102" mass="11406">MSDDRDPEATLWEWKEGMQAEHERAIADPDPADDHRIEAVSQVSFRLAYAYEDGELVQTERAQVDEPTQPELFSCVCGVRGMTREEAERHAEAAAETPSDGA</sequence>
<dbReference type="EMBL" id="CP104003">
    <property type="protein sequence ID" value="UWM54282.1"/>
    <property type="molecule type" value="Genomic_DNA"/>
</dbReference>
<dbReference type="RefSeq" id="WP_260593287.1">
    <property type="nucleotide sequence ID" value="NZ_CP104003.1"/>
</dbReference>
<accession>A0A9E7R276</accession>
<proteinExistence type="predicted"/>
<dbReference type="AlphaFoldDB" id="A0A9E7R276"/>
<name>A0A9E7R276_9EURY</name>
<protein>
    <submittedName>
        <fullName evidence="1">Uncharacterized protein</fullName>
    </submittedName>
</protein>